<dbReference type="PaxDb" id="4081-Solyc01g005980.2.1"/>
<dbReference type="PANTHER" id="PTHR31676">
    <property type="entry name" value="T31J12.3 PROTEIN-RELATED"/>
    <property type="match status" value="1"/>
</dbReference>
<gene>
    <name evidence="2" type="primary">LOC101247847</name>
</gene>
<name>A0A3Q7E7P2_SOLLC</name>
<keyword evidence="1" id="KW-0472">Membrane</keyword>
<dbReference type="SMR" id="A0A3Q7E7P2"/>
<proteinExistence type="predicted"/>
<dbReference type="Gene3D" id="2.30.240.10">
    <property type="entry name" value="At5g01610-like"/>
    <property type="match status" value="1"/>
</dbReference>
<dbReference type="InterPro" id="IPR036758">
    <property type="entry name" value="At5g01610-like"/>
</dbReference>
<dbReference type="SUPFAM" id="SSF141562">
    <property type="entry name" value="At5g01610-like"/>
    <property type="match status" value="1"/>
</dbReference>
<keyword evidence="1" id="KW-0812">Transmembrane</keyword>
<dbReference type="STRING" id="4081.A0A3Q7E7P2"/>
<dbReference type="EnsemblPlants" id="Solyc01g005980.3.1">
    <property type="protein sequence ID" value="Solyc01g005980.3.1"/>
    <property type="gene ID" value="Solyc01g005980.3"/>
</dbReference>
<protein>
    <submittedName>
        <fullName evidence="2">Uncharacterized protein</fullName>
    </submittedName>
</protein>
<dbReference type="PANTHER" id="PTHR31676:SF84">
    <property type="entry name" value="TRANSMEMBRANE PROTEIN"/>
    <property type="match status" value="1"/>
</dbReference>
<reference evidence="2" key="2">
    <citation type="submission" date="2019-01" db="UniProtKB">
        <authorList>
            <consortium name="EnsemblPlants"/>
        </authorList>
    </citation>
    <scope>IDENTIFICATION</scope>
    <source>
        <strain evidence="2">cv. Heinz 1706</strain>
    </source>
</reference>
<dbReference type="Gramene" id="Solyc01g005980.3.1">
    <property type="protein sequence ID" value="Solyc01g005980.3.1"/>
    <property type="gene ID" value="Solyc01g005980.3"/>
</dbReference>
<keyword evidence="3" id="KW-1185">Reference proteome</keyword>
<dbReference type="OMA" id="APCYVEF"/>
<evidence type="ECO:0000256" key="1">
    <source>
        <dbReference type="SAM" id="Phobius"/>
    </source>
</evidence>
<dbReference type="Pfam" id="PF04398">
    <property type="entry name" value="DUF538"/>
    <property type="match status" value="1"/>
</dbReference>
<reference evidence="2" key="1">
    <citation type="journal article" date="2012" name="Nature">
        <title>The tomato genome sequence provides insights into fleshy fruit evolution.</title>
        <authorList>
            <consortium name="Tomato Genome Consortium"/>
        </authorList>
    </citation>
    <scope>NUCLEOTIDE SEQUENCE [LARGE SCALE GENOMIC DNA]</scope>
    <source>
        <strain evidence="2">cv. Heinz 1706</strain>
    </source>
</reference>
<organism evidence="2">
    <name type="scientific">Solanum lycopersicum</name>
    <name type="common">Tomato</name>
    <name type="synonym">Lycopersicon esculentum</name>
    <dbReference type="NCBI Taxonomy" id="4081"/>
    <lineage>
        <taxon>Eukaryota</taxon>
        <taxon>Viridiplantae</taxon>
        <taxon>Streptophyta</taxon>
        <taxon>Embryophyta</taxon>
        <taxon>Tracheophyta</taxon>
        <taxon>Spermatophyta</taxon>
        <taxon>Magnoliopsida</taxon>
        <taxon>eudicotyledons</taxon>
        <taxon>Gunneridae</taxon>
        <taxon>Pentapetalae</taxon>
        <taxon>asterids</taxon>
        <taxon>lamiids</taxon>
        <taxon>Solanales</taxon>
        <taxon>Solanaceae</taxon>
        <taxon>Solanoideae</taxon>
        <taxon>Solaneae</taxon>
        <taxon>Solanum</taxon>
        <taxon>Solanum subgen. Lycopersicon</taxon>
    </lineage>
</organism>
<evidence type="ECO:0000313" key="3">
    <source>
        <dbReference type="Proteomes" id="UP000004994"/>
    </source>
</evidence>
<dbReference type="OrthoDB" id="755906at2759"/>
<sequence>MYTSLSTKYNHLKHTYLFQSSIFLQLKIPIKTQDSISSSRLKPIKLTPPLKPHKIRYTSLTRRYNHLKHNFLVQPPFMAFNSRFHLGLLIFFILTPFTISFILSPSPQPEPKPTIYDILTVYGLPGGIFPDTVESYNLDKDGNFEVFLKAPCYVEFEYLVYYAEKISGKLGIGSITELEGIEVKRFLFWFNVKEIRVDLPLSDSVYFQIGFVNKKLDIHQFETIHSCMKSGSLRQVLQLPAPVNDMQMLITE</sequence>
<evidence type="ECO:0000313" key="2">
    <source>
        <dbReference type="EnsemblPlants" id="Solyc01g005980.3.1"/>
    </source>
</evidence>
<dbReference type="AlphaFoldDB" id="A0A3Q7E7P2"/>
<dbReference type="Proteomes" id="UP000004994">
    <property type="component" value="Chromosome 1"/>
</dbReference>
<keyword evidence="1" id="KW-1133">Transmembrane helix</keyword>
<accession>A0A3Q7E7P2</accession>
<dbReference type="InterPro" id="IPR007493">
    <property type="entry name" value="DUF538"/>
</dbReference>
<dbReference type="FunCoup" id="A0A3Q7E7P2">
    <property type="interactions" value="1447"/>
</dbReference>
<feature type="transmembrane region" description="Helical" evidence="1">
    <location>
        <begin position="84"/>
        <end position="103"/>
    </location>
</feature>
<dbReference type="InParanoid" id="A0A3Q7E7P2"/>